<keyword evidence="8" id="KW-1185">Reference proteome</keyword>
<feature type="transmembrane region" description="Helical" evidence="5">
    <location>
        <begin position="18"/>
        <end position="36"/>
    </location>
</feature>
<evidence type="ECO:0000256" key="3">
    <source>
        <dbReference type="ARBA" id="ARBA00022989"/>
    </source>
</evidence>
<protein>
    <submittedName>
        <fullName evidence="7">Sterol desaturase family protein</fullName>
    </submittedName>
</protein>
<reference evidence="7 8" key="1">
    <citation type="submission" date="2022-10" db="EMBL/GenBank/DDBJ databases">
        <title>Comparative genomics and taxonomic characterization of three novel marine species of genus Reichenbachiella exhibiting antioxidant and polysaccharide degradation activities.</title>
        <authorList>
            <person name="Muhammad N."/>
            <person name="Lee Y.-J."/>
            <person name="Ko J."/>
            <person name="Kim S.-G."/>
        </authorList>
    </citation>
    <scope>NUCLEOTIDE SEQUENCE [LARGE SCALE GENOMIC DNA]</scope>
    <source>
        <strain evidence="7 8">ABR2-5</strain>
    </source>
</reference>
<evidence type="ECO:0000256" key="1">
    <source>
        <dbReference type="ARBA" id="ARBA00004370"/>
    </source>
</evidence>
<evidence type="ECO:0000259" key="6">
    <source>
        <dbReference type="Pfam" id="PF04116"/>
    </source>
</evidence>
<keyword evidence="4 5" id="KW-0472">Membrane</keyword>
<dbReference type="RefSeq" id="WP_264138212.1">
    <property type="nucleotide sequence ID" value="NZ_JAOYOD010000001.1"/>
</dbReference>
<dbReference type="Pfam" id="PF04116">
    <property type="entry name" value="FA_hydroxylase"/>
    <property type="match status" value="1"/>
</dbReference>
<evidence type="ECO:0000256" key="2">
    <source>
        <dbReference type="ARBA" id="ARBA00022692"/>
    </source>
</evidence>
<accession>A0ABT3CUL4</accession>
<feature type="transmembrane region" description="Helical" evidence="5">
    <location>
        <begin position="163"/>
        <end position="182"/>
    </location>
</feature>
<evidence type="ECO:0000256" key="4">
    <source>
        <dbReference type="ARBA" id="ARBA00023136"/>
    </source>
</evidence>
<evidence type="ECO:0000256" key="5">
    <source>
        <dbReference type="SAM" id="Phobius"/>
    </source>
</evidence>
<proteinExistence type="predicted"/>
<feature type="transmembrane region" description="Helical" evidence="5">
    <location>
        <begin position="87"/>
        <end position="105"/>
    </location>
</feature>
<dbReference type="InterPro" id="IPR006694">
    <property type="entry name" value="Fatty_acid_hydroxylase"/>
</dbReference>
<comment type="caution">
    <text evidence="7">The sequence shown here is derived from an EMBL/GenBank/DDBJ whole genome shotgun (WGS) entry which is preliminary data.</text>
</comment>
<comment type="subcellular location">
    <subcellularLocation>
        <location evidence="1">Membrane</location>
    </subcellularLocation>
</comment>
<feature type="transmembrane region" description="Helical" evidence="5">
    <location>
        <begin position="135"/>
        <end position="157"/>
    </location>
</feature>
<dbReference type="EMBL" id="JAOYOD010000001">
    <property type="protein sequence ID" value="MCV9387387.1"/>
    <property type="molecule type" value="Genomic_DNA"/>
</dbReference>
<dbReference type="Proteomes" id="UP001300692">
    <property type="component" value="Unassembled WGS sequence"/>
</dbReference>
<sequence length="259" mass="30014">MEEFISQLPTPLEILMDPVSVVVYVIFGGLMLWETFFPARQLPKIKFWKLKGVGFFMVYLLFTTYIPLVWDDFFASYQLLDFSTMNLWLQVLLGVFLFELVQYGWHISMHKSDFLFRVSHQIHHSAERLDVPSSFMFSFNDMIGVSLVGSVSFALIMGLSPQAITIVILVLTFMGIFQHANINTPRWLGYIIQRPESHTVHHAKGVHAHNYTDLPIIDMLFGTFKNPKSYEHETGYYLGASGRLWDMLRFKDVTSPKKE</sequence>
<keyword evidence="2 5" id="KW-0812">Transmembrane</keyword>
<name>A0ABT3CUL4_9BACT</name>
<organism evidence="7 8">
    <name type="scientific">Reichenbachiella ulvae</name>
    <dbReference type="NCBI Taxonomy" id="2980104"/>
    <lineage>
        <taxon>Bacteria</taxon>
        <taxon>Pseudomonadati</taxon>
        <taxon>Bacteroidota</taxon>
        <taxon>Cytophagia</taxon>
        <taxon>Cytophagales</taxon>
        <taxon>Reichenbachiellaceae</taxon>
        <taxon>Reichenbachiella</taxon>
    </lineage>
</organism>
<dbReference type="InterPro" id="IPR050307">
    <property type="entry name" value="Sterol_Desaturase_Related"/>
</dbReference>
<feature type="domain" description="Fatty acid hydroxylase" evidence="6">
    <location>
        <begin position="91"/>
        <end position="223"/>
    </location>
</feature>
<gene>
    <name evidence="7" type="ORF">N7U62_11975</name>
</gene>
<feature type="transmembrane region" description="Helical" evidence="5">
    <location>
        <begin position="48"/>
        <end position="67"/>
    </location>
</feature>
<evidence type="ECO:0000313" key="7">
    <source>
        <dbReference type="EMBL" id="MCV9387387.1"/>
    </source>
</evidence>
<evidence type="ECO:0000313" key="8">
    <source>
        <dbReference type="Proteomes" id="UP001300692"/>
    </source>
</evidence>
<dbReference type="PANTHER" id="PTHR11863">
    <property type="entry name" value="STEROL DESATURASE"/>
    <property type="match status" value="1"/>
</dbReference>
<keyword evidence="3 5" id="KW-1133">Transmembrane helix</keyword>